<gene>
    <name evidence="1" type="ORF">PZE19_13565</name>
</gene>
<dbReference type="EMBL" id="JARRAG010000002">
    <property type="protein sequence ID" value="MDG3004811.1"/>
    <property type="molecule type" value="Genomic_DNA"/>
</dbReference>
<evidence type="ECO:0000313" key="1">
    <source>
        <dbReference type="EMBL" id="MDG3004811.1"/>
    </source>
</evidence>
<name>A0ABT6FBD3_9BACT</name>
<evidence type="ECO:0000313" key="2">
    <source>
        <dbReference type="Proteomes" id="UP001216907"/>
    </source>
</evidence>
<reference evidence="1 2" key="1">
    <citation type="submission" date="2023-03" db="EMBL/GenBank/DDBJ databases">
        <title>Paludisphaera mucosa sp. nov. a novel planctomycete from northern fen.</title>
        <authorList>
            <person name="Ivanova A."/>
        </authorList>
    </citation>
    <scope>NUCLEOTIDE SEQUENCE [LARGE SCALE GENOMIC DNA]</scope>
    <source>
        <strain evidence="1 2">Pla2</strain>
    </source>
</reference>
<sequence length="181" mass="20765">MARRWTAWKLAISAFVLFHMAGTLAWVMPASPMRQAMVPWFSAYMIPLGLWQAWGMFAPDPLQSMITLEAEVSDARGHGRIHEFTKVADLPWWRKLPKFRHPKFAANLGLDEYAPQREMAARHVVRTLGIAPEAFPVYVRLYYQVAQSPPLGSSQADPMVPKTIENLAAFQFDTWDEVHRR</sequence>
<proteinExistence type="predicted"/>
<dbReference type="RefSeq" id="WP_277861163.1">
    <property type="nucleotide sequence ID" value="NZ_JARRAG010000002.1"/>
</dbReference>
<accession>A0ABT6FBD3</accession>
<dbReference type="Proteomes" id="UP001216907">
    <property type="component" value="Unassembled WGS sequence"/>
</dbReference>
<comment type="caution">
    <text evidence="1">The sequence shown here is derived from an EMBL/GenBank/DDBJ whole genome shotgun (WGS) entry which is preliminary data.</text>
</comment>
<keyword evidence="2" id="KW-1185">Reference proteome</keyword>
<organism evidence="1 2">
    <name type="scientific">Paludisphaera mucosa</name>
    <dbReference type="NCBI Taxonomy" id="3030827"/>
    <lineage>
        <taxon>Bacteria</taxon>
        <taxon>Pseudomonadati</taxon>
        <taxon>Planctomycetota</taxon>
        <taxon>Planctomycetia</taxon>
        <taxon>Isosphaerales</taxon>
        <taxon>Isosphaeraceae</taxon>
        <taxon>Paludisphaera</taxon>
    </lineage>
</organism>
<protein>
    <submittedName>
        <fullName evidence="1">Uncharacterized protein</fullName>
    </submittedName>
</protein>